<keyword evidence="2" id="KW-1185">Reference proteome</keyword>
<gene>
    <name evidence="1" type="ORF">MetMK1DRAFT_00026530</name>
</gene>
<dbReference type="eggNOG" id="arCOG06831">
    <property type="taxonomic scope" value="Archaea"/>
</dbReference>
<reference evidence="1 2" key="1">
    <citation type="submission" date="2012-01" db="EMBL/GenBank/DDBJ databases">
        <title>Improved High-Quality Draft sequence of Metallosphaera yellowstonensis MK1.</title>
        <authorList>
            <consortium name="US DOE Joint Genome Institute"/>
            <person name="Lucas S."/>
            <person name="Han J."/>
            <person name="Cheng J.-F."/>
            <person name="Goodwin L."/>
            <person name="Pitluck S."/>
            <person name="Peters L."/>
            <person name="Teshima H."/>
            <person name="Detter J.C."/>
            <person name="Han C."/>
            <person name="Tapia R."/>
            <person name="Land M."/>
            <person name="Hauser L."/>
            <person name="Kyrpides N."/>
            <person name="Kozubal M."/>
            <person name="Macur R.E."/>
            <person name="Jay Z."/>
            <person name="Inskeep W."/>
            <person name="Woyke T."/>
        </authorList>
    </citation>
    <scope>NUCLEOTIDE SEQUENCE [LARGE SCALE GENOMIC DNA]</scope>
    <source>
        <strain evidence="1 2">MK1</strain>
    </source>
</reference>
<dbReference type="Gene3D" id="1.20.120.1870">
    <property type="entry name" value="Fic/DOC protein, Fido domain"/>
    <property type="match status" value="1"/>
</dbReference>
<organism evidence="1 2">
    <name type="scientific">Metallosphaera yellowstonensis MK1</name>
    <dbReference type="NCBI Taxonomy" id="671065"/>
    <lineage>
        <taxon>Archaea</taxon>
        <taxon>Thermoproteota</taxon>
        <taxon>Thermoprotei</taxon>
        <taxon>Sulfolobales</taxon>
        <taxon>Sulfolobaceae</taxon>
        <taxon>Metallosphaera</taxon>
    </lineage>
</organism>
<dbReference type="EMBL" id="JH597770">
    <property type="protein sequence ID" value="EHP68230.1"/>
    <property type="molecule type" value="Genomic_DNA"/>
</dbReference>
<sequence>MESRYPKILYTLLKETSLWYDTLLETDSLIVRLNKSFVGEYFILLNPFEIWIAFESAMNDFALNKSVSRSLALLTYRLAVRPIFLDGNKRTAIAVMLTILSELLGKDVKLREDKVSSLMRVLAEASENPPKDDEEPVREIQKIIEEIMGGSSWV</sequence>
<dbReference type="OrthoDB" id="44012at2157"/>
<evidence type="ECO:0008006" key="3">
    <source>
        <dbReference type="Google" id="ProtNLM"/>
    </source>
</evidence>
<evidence type="ECO:0000313" key="2">
    <source>
        <dbReference type="Proteomes" id="UP000003980"/>
    </source>
</evidence>
<dbReference type="HOGENOM" id="CLU_143272_0_0_2"/>
<dbReference type="RefSeq" id="WP_009074434.1">
    <property type="nucleotide sequence ID" value="NZ_JH597770.1"/>
</dbReference>
<evidence type="ECO:0000313" key="1">
    <source>
        <dbReference type="EMBL" id="EHP68230.1"/>
    </source>
</evidence>
<name>H2C7V4_9CREN</name>
<protein>
    <recommendedName>
        <fullName evidence="3">Death-on-curing family protein</fullName>
    </recommendedName>
</protein>
<proteinExistence type="predicted"/>
<dbReference type="AlphaFoldDB" id="H2C7V4"/>
<accession>H2C7V4</accession>
<dbReference type="Proteomes" id="UP000003980">
    <property type="component" value="Unassembled WGS sequence"/>
</dbReference>
<dbReference type="InterPro" id="IPR053737">
    <property type="entry name" value="Type_II_TA_Toxin"/>
</dbReference>